<gene>
    <name evidence="3" type="ORF">ZEAMMB73_Zm00001d032184</name>
</gene>
<name>A0A1D6KP06_MAIZE</name>
<dbReference type="PANTHER" id="PTHR11782">
    <property type="entry name" value="ADENOSINE/GUANOSINE DIPHOSPHATASE"/>
    <property type="match status" value="1"/>
</dbReference>
<dbReference type="Gene3D" id="3.30.420.150">
    <property type="entry name" value="Exopolyphosphatase. Domain 2"/>
    <property type="match status" value="1"/>
</dbReference>
<dbReference type="Pfam" id="PF01150">
    <property type="entry name" value="GDA1_CD39"/>
    <property type="match status" value="1"/>
</dbReference>
<evidence type="ECO:0000256" key="2">
    <source>
        <dbReference type="ARBA" id="ARBA00022801"/>
    </source>
</evidence>
<organism evidence="3">
    <name type="scientific">Zea mays</name>
    <name type="common">Maize</name>
    <dbReference type="NCBI Taxonomy" id="4577"/>
    <lineage>
        <taxon>Eukaryota</taxon>
        <taxon>Viridiplantae</taxon>
        <taxon>Streptophyta</taxon>
        <taxon>Embryophyta</taxon>
        <taxon>Tracheophyta</taxon>
        <taxon>Spermatophyta</taxon>
        <taxon>Magnoliopsida</taxon>
        <taxon>Liliopsida</taxon>
        <taxon>Poales</taxon>
        <taxon>Poaceae</taxon>
        <taxon>PACMAD clade</taxon>
        <taxon>Panicoideae</taxon>
        <taxon>Andropogonodae</taxon>
        <taxon>Andropogoneae</taxon>
        <taxon>Tripsacinae</taxon>
        <taxon>Zea</taxon>
    </lineage>
</organism>
<evidence type="ECO:0000313" key="3">
    <source>
        <dbReference type="EMBL" id="ONM04541.1"/>
    </source>
</evidence>
<evidence type="ECO:0000256" key="1">
    <source>
        <dbReference type="ARBA" id="ARBA00009283"/>
    </source>
</evidence>
<dbReference type="GO" id="GO:0016787">
    <property type="term" value="F:hydrolase activity"/>
    <property type="evidence" value="ECO:0007669"/>
    <property type="project" value="UniProtKB-KW"/>
</dbReference>
<proteinExistence type="inferred from homology"/>
<comment type="similarity">
    <text evidence="1">Belongs to the GDA1/CD39 NTPase family.</text>
</comment>
<dbReference type="InterPro" id="IPR000407">
    <property type="entry name" value="GDA1_CD39_NTPase"/>
</dbReference>
<dbReference type="ExpressionAtlas" id="A0A1D6KP06">
    <property type="expression patterns" value="baseline and differential"/>
</dbReference>
<keyword evidence="2 3" id="KW-0378">Hydrolase</keyword>
<dbReference type="PANTHER" id="PTHR11782:SF79">
    <property type="entry name" value="OS08G0436100 PROTEIN"/>
    <property type="match status" value="1"/>
</dbReference>
<dbReference type="EMBL" id="CM007647">
    <property type="protein sequence ID" value="ONM04541.1"/>
    <property type="molecule type" value="Genomic_DNA"/>
</dbReference>
<protein>
    <submittedName>
        <fullName evidence="3">Hydrolase</fullName>
    </submittedName>
</protein>
<reference evidence="3" key="1">
    <citation type="submission" date="2015-12" db="EMBL/GenBank/DDBJ databases">
        <title>Update maize B73 reference genome by single molecule sequencing technologies.</title>
        <authorList>
            <consortium name="Maize Genome Sequencing Project"/>
            <person name="Ware D."/>
        </authorList>
    </citation>
    <scope>NUCLEOTIDE SEQUENCE [LARGE SCALE GENOMIC DNA]</scope>
    <source>
        <tissue evidence="3">Seedling</tissue>
    </source>
</reference>
<dbReference type="AlphaFoldDB" id="A0A1D6KP06"/>
<sequence length="325" mass="35888">MGAHRRQPSSHRRVAGALTLLAASALALLLLASRRVPPTYGVIIDAGSTGSRVHVTLVTGEPVPPKFSHMLKFGDVSYNLYSHSFLHLGLNVAYESLHDLLSSPGLRSMATHLISQAKYKDPCTPRGFTRIAGSAKLPVGVLEPKVEYRPFAHSAGNFSECRSAALTLLQKGNEGCTYHECRLGAAFVPELEGKFLATENFYHTSKFFGLSSKPFLSDLMVAGEKFCHGDWSKIKNKIDVVNQIHGVPVDWALGAFIVQTTMNRTEYSDSSVSYLNSYDSPGLVPLLFIIVVVFTALSILRWRKPRLKTIYDMEKGRYIITRVSQ</sequence>
<accession>A0A1D6KP06</accession>